<evidence type="ECO:0000313" key="2">
    <source>
        <dbReference type="EMBL" id="RFU86291.1"/>
    </source>
</evidence>
<dbReference type="CDD" id="cd00586">
    <property type="entry name" value="4HBT"/>
    <property type="match status" value="1"/>
</dbReference>
<sequence length="444" mass="47792">MGPGARRRHETAGAGRRGLARTDPARPRRRRGPRPPHRRTHPRRGLRPSAVRTGERPGEARSEARSADPYRRGHAGRRRRRVVHVRLPDDGHADHGRGPVAARRRASVQPAVSDPAGGGRRGRADGRGRGRVGVGVLRGGRQVGDHDGARAARVHRQPPAGGAVARGAAHGGERRGDGAGDRRLDHRGAGPALGVHGPVPDVRARRRRGRDGAYAGPLRSVPEVSVDPARGSGAGPEAVRRHGRRLRPGSGRPVHRRSRRRTRPGRDRCAARHGTAAEAGRRCGRVTGALQEFTETVRPEWIDYNGHLSEAYYVLVFGHATDAMMDGTGLTEAYRAETGCSLYTVESHIRYLREVHEGAELRIRTRVLGVDARKVRWSHEMYEGTGTGAGAGAAEPVATTELLGVHVGDGGAVAFPAAVRARFEELLEPAPVWAGRAIGPVPRV</sequence>
<protein>
    <recommendedName>
        <fullName evidence="4">Thioesterase domain-containing protein</fullName>
    </recommendedName>
</protein>
<gene>
    <name evidence="2" type="ORF">DY218_12995</name>
</gene>
<feature type="region of interest" description="Disordered" evidence="1">
    <location>
        <begin position="1"/>
        <end position="275"/>
    </location>
</feature>
<comment type="caution">
    <text evidence="2">The sequence shown here is derived from an EMBL/GenBank/DDBJ whole genome shotgun (WGS) entry which is preliminary data.</text>
</comment>
<feature type="compositionally biased region" description="Gly residues" evidence="1">
    <location>
        <begin position="131"/>
        <end position="142"/>
    </location>
</feature>
<dbReference type="EMBL" id="QUAK01000072">
    <property type="protein sequence ID" value="RFU86291.1"/>
    <property type="molecule type" value="Genomic_DNA"/>
</dbReference>
<proteinExistence type="predicted"/>
<dbReference type="InterPro" id="IPR029069">
    <property type="entry name" value="HotDog_dom_sf"/>
</dbReference>
<dbReference type="OrthoDB" id="9803287at2"/>
<reference evidence="2 3" key="1">
    <citation type="submission" date="2018-08" db="EMBL/GenBank/DDBJ databases">
        <title>Isolation, diversity and antifungal activity of Actinobacteria from wheat.</title>
        <authorList>
            <person name="Han C."/>
        </authorList>
    </citation>
    <scope>NUCLEOTIDE SEQUENCE [LARGE SCALE GENOMIC DNA]</scope>
    <source>
        <strain evidence="2 3">NEAU-YY421</strain>
    </source>
</reference>
<dbReference type="AlphaFoldDB" id="A0A372M605"/>
<accession>A0A372M605</accession>
<dbReference type="Pfam" id="PF13279">
    <property type="entry name" value="4HBT_2"/>
    <property type="match status" value="1"/>
</dbReference>
<feature type="compositionally biased region" description="Basic residues" evidence="1">
    <location>
        <begin position="241"/>
        <end position="263"/>
    </location>
</feature>
<feature type="compositionally biased region" description="Basic residues" evidence="1">
    <location>
        <begin position="72"/>
        <end position="84"/>
    </location>
</feature>
<evidence type="ECO:0000313" key="3">
    <source>
        <dbReference type="Proteomes" id="UP000263094"/>
    </source>
</evidence>
<feature type="compositionally biased region" description="Basic and acidic residues" evidence="1">
    <location>
        <begin position="53"/>
        <end position="71"/>
    </location>
</feature>
<dbReference type="PANTHER" id="PTHR31793">
    <property type="entry name" value="4-HYDROXYBENZOYL-COA THIOESTERASE FAMILY MEMBER"/>
    <property type="match status" value="1"/>
</dbReference>
<feature type="compositionally biased region" description="Basic and acidic residues" evidence="1">
    <location>
        <begin position="86"/>
        <end position="97"/>
    </location>
</feature>
<evidence type="ECO:0008006" key="4">
    <source>
        <dbReference type="Google" id="ProtNLM"/>
    </source>
</evidence>
<dbReference type="Gene3D" id="3.10.129.10">
    <property type="entry name" value="Hotdog Thioesterase"/>
    <property type="match status" value="1"/>
</dbReference>
<feature type="compositionally biased region" description="Basic and acidic residues" evidence="1">
    <location>
        <begin position="171"/>
        <end position="188"/>
    </location>
</feature>
<organism evidence="2 3">
    <name type="scientific">Streptomyces triticagri</name>
    <dbReference type="NCBI Taxonomy" id="2293568"/>
    <lineage>
        <taxon>Bacteria</taxon>
        <taxon>Bacillati</taxon>
        <taxon>Actinomycetota</taxon>
        <taxon>Actinomycetes</taxon>
        <taxon>Kitasatosporales</taxon>
        <taxon>Streptomycetaceae</taxon>
        <taxon>Streptomyces</taxon>
    </lineage>
</organism>
<dbReference type="SUPFAM" id="SSF54637">
    <property type="entry name" value="Thioesterase/thiol ester dehydrase-isomerase"/>
    <property type="match status" value="1"/>
</dbReference>
<evidence type="ECO:0000256" key="1">
    <source>
        <dbReference type="SAM" id="MobiDB-lite"/>
    </source>
</evidence>
<feature type="compositionally biased region" description="Basic residues" evidence="1">
    <location>
        <begin position="27"/>
        <end position="46"/>
    </location>
</feature>
<keyword evidence="3" id="KW-1185">Reference proteome</keyword>
<dbReference type="InterPro" id="IPR050563">
    <property type="entry name" value="4-hydroxybenzoyl-CoA_TE"/>
</dbReference>
<name>A0A372M605_9ACTN</name>
<dbReference type="PANTHER" id="PTHR31793:SF2">
    <property type="entry name" value="BLR1345 PROTEIN"/>
    <property type="match status" value="1"/>
</dbReference>
<dbReference type="Proteomes" id="UP000263094">
    <property type="component" value="Unassembled WGS sequence"/>
</dbReference>
<dbReference type="GO" id="GO:0047617">
    <property type="term" value="F:fatty acyl-CoA hydrolase activity"/>
    <property type="evidence" value="ECO:0007669"/>
    <property type="project" value="TreeGrafter"/>
</dbReference>